<dbReference type="InParanoid" id="F9XPV3"/>
<feature type="compositionally biased region" description="Basic and acidic residues" evidence="1">
    <location>
        <begin position="351"/>
        <end position="369"/>
    </location>
</feature>
<dbReference type="KEGG" id="ztr:MYCGRDRAFT_97327"/>
<dbReference type="RefSeq" id="XP_003847556.1">
    <property type="nucleotide sequence ID" value="XM_003847508.1"/>
</dbReference>
<dbReference type="GeneID" id="13400783"/>
<evidence type="ECO:0000313" key="2">
    <source>
        <dbReference type="EMBL" id="EGP82532.1"/>
    </source>
</evidence>
<dbReference type="eggNOG" id="ENOG502RWHG">
    <property type="taxonomic scope" value="Eukaryota"/>
</dbReference>
<dbReference type="OrthoDB" id="10457542at2759"/>
<reference evidence="2 3" key="1">
    <citation type="journal article" date="2011" name="PLoS Genet.">
        <title>Finished genome of the fungal wheat pathogen Mycosphaerella graminicola reveals dispensome structure, chromosome plasticity, and stealth pathogenesis.</title>
        <authorList>
            <person name="Goodwin S.B."/>
            <person name="Ben M'barek S."/>
            <person name="Dhillon B."/>
            <person name="Wittenberg A.H.J."/>
            <person name="Crane C.F."/>
            <person name="Hane J.K."/>
            <person name="Foster A.J."/>
            <person name="Van der Lee T.A.J."/>
            <person name="Grimwood J."/>
            <person name="Aerts A."/>
            <person name="Antoniw J."/>
            <person name="Bailey A."/>
            <person name="Bluhm B."/>
            <person name="Bowler J."/>
            <person name="Bristow J."/>
            <person name="van der Burgt A."/>
            <person name="Canto-Canche B."/>
            <person name="Churchill A.C.L."/>
            <person name="Conde-Ferraez L."/>
            <person name="Cools H.J."/>
            <person name="Coutinho P.M."/>
            <person name="Csukai M."/>
            <person name="Dehal P."/>
            <person name="De Wit P."/>
            <person name="Donzelli B."/>
            <person name="van de Geest H.C."/>
            <person name="van Ham R.C.H.J."/>
            <person name="Hammond-Kosack K.E."/>
            <person name="Henrissat B."/>
            <person name="Kilian A."/>
            <person name="Kobayashi A.K."/>
            <person name="Koopmann E."/>
            <person name="Kourmpetis Y."/>
            <person name="Kuzniar A."/>
            <person name="Lindquist E."/>
            <person name="Lombard V."/>
            <person name="Maliepaard C."/>
            <person name="Martins N."/>
            <person name="Mehrabi R."/>
            <person name="Nap J.P.H."/>
            <person name="Ponomarenko A."/>
            <person name="Rudd J.J."/>
            <person name="Salamov A."/>
            <person name="Schmutz J."/>
            <person name="Schouten H.J."/>
            <person name="Shapiro H."/>
            <person name="Stergiopoulos I."/>
            <person name="Torriani S.F.F."/>
            <person name="Tu H."/>
            <person name="de Vries R.P."/>
            <person name="Waalwijk C."/>
            <person name="Ware S.B."/>
            <person name="Wiebenga A."/>
            <person name="Zwiers L.-H."/>
            <person name="Oliver R.P."/>
            <person name="Grigoriev I.V."/>
            <person name="Kema G.H.J."/>
        </authorList>
    </citation>
    <scope>NUCLEOTIDE SEQUENCE [LARGE SCALE GENOMIC DNA]</scope>
    <source>
        <strain evidence="3">CBS 115943 / IPO323</strain>
    </source>
</reference>
<keyword evidence="3" id="KW-1185">Reference proteome</keyword>
<evidence type="ECO:0000313" key="3">
    <source>
        <dbReference type="Proteomes" id="UP000008062"/>
    </source>
</evidence>
<feature type="region of interest" description="Disordered" evidence="1">
    <location>
        <begin position="346"/>
        <end position="390"/>
    </location>
</feature>
<accession>F9XPV3</accession>
<organism evidence="2 3">
    <name type="scientific">Zymoseptoria tritici (strain CBS 115943 / IPO323)</name>
    <name type="common">Speckled leaf blotch fungus</name>
    <name type="synonym">Septoria tritici</name>
    <dbReference type="NCBI Taxonomy" id="336722"/>
    <lineage>
        <taxon>Eukaryota</taxon>
        <taxon>Fungi</taxon>
        <taxon>Dikarya</taxon>
        <taxon>Ascomycota</taxon>
        <taxon>Pezizomycotina</taxon>
        <taxon>Dothideomycetes</taxon>
        <taxon>Dothideomycetidae</taxon>
        <taxon>Mycosphaerellales</taxon>
        <taxon>Mycosphaerellaceae</taxon>
        <taxon>Zymoseptoria</taxon>
    </lineage>
</organism>
<sequence length="971" mass="109038">MTDSAALSGLPTELLERIAQYTGGDIKYLRLTSRHVAAQVLGVFRKAYFTDLTVFLATESSLRKAVDVIGHQALGPTVRKLVLVDDLLSDWKPSWGARSEPEDAIHRAQSELHGRREDIRLLTELFRKCGRSSRRVSTIHYQGFIDGKHGPRREEKEFDYDHRSPLINNEKCFVRAMNALVNSGAHFESFTMNTDICPDELYSDSMRGIKVVKCGQDDYKKLACTAALHRFDTLDLTLDDGFGDEEDESGQIDFLSSFPHAKVRALNVRPSVEDDLNDYGAPTTWISSSVTAAFLSLTFPAMHTLTLRWIRTDWGPLLAFLKRQTKLPTKGSLAVMGEREYCPLGTGTARNAERSASRHGPRLDGDSRSAQRGTMFPKPVKDGAPQSQDPTPGFCWHQGVQAGIVVQENPDRSPSKDMIIARGSLLDRARGAEQHVAAGSDHDSDISAVPAGRPKQNCQPHMSGHISGLSHRSRLSINFPALFPQRQLTPFFRHQPFSASRHQLRPRTTALNNQVPTFQEVTASAFRDMESSASLTGVPIEMLELIAQHTGNDMKKLRLVSRHIADGISKVYKQTFFTDVKVFVATKWSMQTAIKIMDSANLGPAVRRLVLVDDGFLDRNARRRGARRCSEELAQRAMRLKGEDLSLLTELFRKFERPGISSTIHLKAYVEDEDGPARGFDNLKLQPNDITFIMVMRAIVLSGASFDSFTMDKTVNAGDDHGRDNFAGIRVGACEQDPYQTIVCIAAFHRFKTLDLILQAGEDWTEIVGEDLISILPHSKIRSLKIRPELDTSESTDDCDGQLLEELLKFDFPAMESFTLRKVVIDWEPLVSFLARQEKLRYLDFSSMSVSRVPVEIAWSEDPTETLEDYEALTALLGLSFTHLDRSFKRQRKQSSYRRSPLCGALLPAAYECRARIEAAVAHDAVAGMAKRIASHFLFFRYQNFFNPLLSHFNRAHIMYLNSLPNRLALE</sequence>
<gene>
    <name evidence="2" type="ORF">MYCGRDRAFT_97327</name>
</gene>
<evidence type="ECO:0008006" key="4">
    <source>
        <dbReference type="Google" id="ProtNLM"/>
    </source>
</evidence>
<dbReference type="Proteomes" id="UP000008062">
    <property type="component" value="Chromosome 13"/>
</dbReference>
<protein>
    <recommendedName>
        <fullName evidence="4">F-box domain-containing protein</fullName>
    </recommendedName>
</protein>
<evidence type="ECO:0000256" key="1">
    <source>
        <dbReference type="SAM" id="MobiDB-lite"/>
    </source>
</evidence>
<dbReference type="HOGENOM" id="CLU_305483_0_0_1"/>
<proteinExistence type="predicted"/>
<dbReference type="EMBL" id="CM001208">
    <property type="protein sequence ID" value="EGP82532.1"/>
    <property type="molecule type" value="Genomic_DNA"/>
</dbReference>
<dbReference type="AlphaFoldDB" id="F9XPV3"/>
<name>F9XPV3_ZYMTI</name>